<feature type="coiled-coil region" evidence="3">
    <location>
        <begin position="292"/>
        <end position="319"/>
    </location>
</feature>
<keyword evidence="4" id="KW-1133">Transmembrane helix</keyword>
<evidence type="ECO:0000256" key="1">
    <source>
        <dbReference type="ARBA" id="ARBA00012528"/>
    </source>
</evidence>
<name>A0ABT0E947_9GAMM</name>
<sequence length="377" mass="42462">MQGWFFNTGLQDSEQARIVRRVLFALVAGGLAHTLVCWIAAQLGFFRGSNAVFFGLFLAIWSGHVALILFTLAGLNRRLRDPAMTMPVIWWSTTALLVSAFYIDQARLCVMLLFFAILQTGVFRSRRRDLVFVGIYCVLVYLAILLLVSRWYPEAVDRQAELIQWGTFAVMTLAVAMLASEIGTIRNTLARRNRELGEIVERIQRLAVRDELTGLYNRRYAMERLAKIREMAGRGAFGVVIAYADLDHFKQINDTYGHALGDEVLRRFAERASALLSGRDFCARFGGEEFLLVLAKTDMERARSVLEQLRGELAQEQFEHAPALRVTVSQGLAEYIEGEPLEAWLARADEALYRAKGQGRNRTVVAPRRPLEGGPVG</sequence>
<accession>A0ABT0E947</accession>
<feature type="transmembrane region" description="Helical" evidence="4">
    <location>
        <begin position="163"/>
        <end position="185"/>
    </location>
</feature>
<keyword evidence="4" id="KW-0812">Transmembrane</keyword>
<keyword evidence="3" id="KW-0175">Coiled coil</keyword>
<protein>
    <recommendedName>
        <fullName evidence="1">diguanylate cyclase</fullName>
        <ecNumber evidence="1">2.7.7.65</ecNumber>
    </recommendedName>
</protein>
<keyword evidence="7" id="KW-1185">Reference proteome</keyword>
<feature type="transmembrane region" description="Helical" evidence="4">
    <location>
        <begin position="53"/>
        <end position="75"/>
    </location>
</feature>
<comment type="caution">
    <text evidence="6">The sequence shown here is derived from an EMBL/GenBank/DDBJ whole genome shotgun (WGS) entry which is preliminary data.</text>
</comment>
<dbReference type="InterPro" id="IPR029787">
    <property type="entry name" value="Nucleotide_cyclase"/>
</dbReference>
<feature type="transmembrane region" description="Helical" evidence="4">
    <location>
        <begin position="130"/>
        <end position="151"/>
    </location>
</feature>
<evidence type="ECO:0000313" key="6">
    <source>
        <dbReference type="EMBL" id="MCK0538277.1"/>
    </source>
</evidence>
<dbReference type="RefSeq" id="WP_246952751.1">
    <property type="nucleotide sequence ID" value="NZ_JALKII010000007.1"/>
</dbReference>
<dbReference type="EMBL" id="JALKII010000007">
    <property type="protein sequence ID" value="MCK0538277.1"/>
    <property type="molecule type" value="Genomic_DNA"/>
</dbReference>
<keyword evidence="4" id="KW-0472">Membrane</keyword>
<dbReference type="SUPFAM" id="SSF55073">
    <property type="entry name" value="Nucleotide cyclase"/>
    <property type="match status" value="1"/>
</dbReference>
<evidence type="ECO:0000256" key="3">
    <source>
        <dbReference type="SAM" id="Coils"/>
    </source>
</evidence>
<dbReference type="Proteomes" id="UP001165524">
    <property type="component" value="Unassembled WGS sequence"/>
</dbReference>
<dbReference type="SMART" id="SM00267">
    <property type="entry name" value="GGDEF"/>
    <property type="match status" value="1"/>
</dbReference>
<evidence type="ECO:0000256" key="2">
    <source>
        <dbReference type="ARBA" id="ARBA00034247"/>
    </source>
</evidence>
<gene>
    <name evidence="6" type="ORF">MU846_11205</name>
</gene>
<evidence type="ECO:0000256" key="4">
    <source>
        <dbReference type="SAM" id="Phobius"/>
    </source>
</evidence>
<dbReference type="NCBIfam" id="TIGR00254">
    <property type="entry name" value="GGDEF"/>
    <property type="match status" value="1"/>
</dbReference>
<dbReference type="CDD" id="cd01949">
    <property type="entry name" value="GGDEF"/>
    <property type="match status" value="1"/>
</dbReference>
<organism evidence="6 7">
    <name type="scientific">Alcanivorax quisquiliarum</name>
    <dbReference type="NCBI Taxonomy" id="2933565"/>
    <lineage>
        <taxon>Bacteria</taxon>
        <taxon>Pseudomonadati</taxon>
        <taxon>Pseudomonadota</taxon>
        <taxon>Gammaproteobacteria</taxon>
        <taxon>Oceanospirillales</taxon>
        <taxon>Alcanivoracaceae</taxon>
        <taxon>Alcanivorax</taxon>
    </lineage>
</organism>
<dbReference type="InterPro" id="IPR043128">
    <property type="entry name" value="Rev_trsase/Diguanyl_cyclase"/>
</dbReference>
<evidence type="ECO:0000313" key="7">
    <source>
        <dbReference type="Proteomes" id="UP001165524"/>
    </source>
</evidence>
<dbReference type="Pfam" id="PF00990">
    <property type="entry name" value="GGDEF"/>
    <property type="match status" value="1"/>
</dbReference>
<dbReference type="InterPro" id="IPR000160">
    <property type="entry name" value="GGDEF_dom"/>
</dbReference>
<dbReference type="InterPro" id="IPR050469">
    <property type="entry name" value="Diguanylate_Cyclase"/>
</dbReference>
<feature type="domain" description="GGDEF" evidence="5">
    <location>
        <begin position="237"/>
        <end position="368"/>
    </location>
</feature>
<feature type="transmembrane region" description="Helical" evidence="4">
    <location>
        <begin position="22"/>
        <end position="41"/>
    </location>
</feature>
<dbReference type="EC" id="2.7.7.65" evidence="1"/>
<evidence type="ECO:0000259" key="5">
    <source>
        <dbReference type="PROSITE" id="PS50887"/>
    </source>
</evidence>
<reference evidence="6" key="1">
    <citation type="submission" date="2022-04" db="EMBL/GenBank/DDBJ databases">
        <title>Alcanivorax sp. CY1518 draft genome sequence.</title>
        <authorList>
            <person name="Zhao G."/>
            <person name="An M."/>
        </authorList>
    </citation>
    <scope>NUCLEOTIDE SEQUENCE</scope>
    <source>
        <strain evidence="6">CY1518</strain>
    </source>
</reference>
<dbReference type="PROSITE" id="PS50887">
    <property type="entry name" value="GGDEF"/>
    <property type="match status" value="1"/>
</dbReference>
<proteinExistence type="predicted"/>
<dbReference type="PANTHER" id="PTHR45138">
    <property type="entry name" value="REGULATORY COMPONENTS OF SENSORY TRANSDUCTION SYSTEM"/>
    <property type="match status" value="1"/>
</dbReference>
<dbReference type="Gene3D" id="3.30.70.270">
    <property type="match status" value="1"/>
</dbReference>
<feature type="transmembrane region" description="Helical" evidence="4">
    <location>
        <begin position="95"/>
        <end position="118"/>
    </location>
</feature>
<dbReference type="PANTHER" id="PTHR45138:SF9">
    <property type="entry name" value="DIGUANYLATE CYCLASE DGCM-RELATED"/>
    <property type="match status" value="1"/>
</dbReference>
<comment type="catalytic activity">
    <reaction evidence="2">
        <text>2 GTP = 3',3'-c-di-GMP + 2 diphosphate</text>
        <dbReference type="Rhea" id="RHEA:24898"/>
        <dbReference type="ChEBI" id="CHEBI:33019"/>
        <dbReference type="ChEBI" id="CHEBI:37565"/>
        <dbReference type="ChEBI" id="CHEBI:58805"/>
        <dbReference type="EC" id="2.7.7.65"/>
    </reaction>
</comment>